<dbReference type="GO" id="GO:0005829">
    <property type="term" value="C:cytosol"/>
    <property type="evidence" value="ECO:0007669"/>
    <property type="project" value="TreeGrafter"/>
</dbReference>
<keyword evidence="3" id="KW-0333">Golgi apparatus</keyword>
<dbReference type="OrthoDB" id="2189106at2759"/>
<dbReference type="InterPro" id="IPR008628">
    <property type="entry name" value="GPP34-like"/>
</dbReference>
<dbReference type="GO" id="GO:0048194">
    <property type="term" value="P:Golgi vesicle budding"/>
    <property type="evidence" value="ECO:0007669"/>
    <property type="project" value="TreeGrafter"/>
</dbReference>
<dbReference type="AlphaFoldDB" id="A0A316UYH7"/>
<evidence type="ECO:0000256" key="3">
    <source>
        <dbReference type="ARBA" id="ARBA00023034"/>
    </source>
</evidence>
<accession>A0A316UYH7</accession>
<comment type="similarity">
    <text evidence="2">Belongs to the GOLPH3/VPS74 family.</text>
</comment>
<evidence type="ECO:0000256" key="5">
    <source>
        <dbReference type="ARBA" id="ARBA00023136"/>
    </source>
</evidence>
<evidence type="ECO:0000313" key="7">
    <source>
        <dbReference type="EMBL" id="PWN30044.1"/>
    </source>
</evidence>
<feature type="compositionally biased region" description="Low complexity" evidence="6">
    <location>
        <begin position="1"/>
        <end position="11"/>
    </location>
</feature>
<dbReference type="RefSeq" id="XP_025364656.1">
    <property type="nucleotide sequence ID" value="XM_025504901.1"/>
</dbReference>
<keyword evidence="4" id="KW-0446">Lipid-binding</keyword>
<comment type="subcellular location">
    <subcellularLocation>
        <location evidence="1">Golgi apparatus membrane</location>
        <topology evidence="1">Peripheral membrane protein</topology>
        <orientation evidence="1">Cytoplasmic side</orientation>
    </subcellularLocation>
</comment>
<dbReference type="GO" id="GO:0043001">
    <property type="term" value="P:Golgi to plasma membrane protein transport"/>
    <property type="evidence" value="ECO:0007669"/>
    <property type="project" value="TreeGrafter"/>
</dbReference>
<dbReference type="Gene3D" id="1.10.3630.10">
    <property type="entry name" value="yeast vps74-n-term truncation variant domain like"/>
    <property type="match status" value="1"/>
</dbReference>
<keyword evidence="8" id="KW-1185">Reference proteome</keyword>
<sequence>MSQPGPSSGLSQRRRGGGAGGVAHLDLDDASTSRPSSPLASPSLKHRPTASNNGSSNAGPSSSTDAPSGHRIAYDPRDLPNTDEDSHLPRLTLMEEVLLLGLKDRQGYLSFWNDSISYSLRGAILAELLLRRRLRVVRDPSRGRVDVQDRLVEVVEERGGRGKVKMTGEVLLDEALKMIRGSEEKRSVAEWIDLLSGETWNLSKIGYQLKQVRERLAKGLVDKGVLRTEKRNFLLFDMATHPVADATAKRHVLRRVTTLVSGSGGGGSGSTSSASHLTALYGQGAGDGDGDVSFAALRSLLLVCCAFAANVLDNALVHLSYEGRETAFQKVEDWLDVFGTWPMAQAVPGAGGAIGQGAAMASNGATSYSSSAAAKKSSAGGARIAEGSVVTDPAEEGMGGGSSAGSSGGGGGAAFSEAGAAMGISTADLVRHIRTQEATDAGDEMLEGVAGVLAVLARMDSLL</sequence>
<dbReference type="Pfam" id="PF05719">
    <property type="entry name" value="GPP34"/>
    <property type="match status" value="1"/>
</dbReference>
<dbReference type="EMBL" id="KZ819662">
    <property type="protein sequence ID" value="PWN30044.1"/>
    <property type="molecule type" value="Genomic_DNA"/>
</dbReference>
<dbReference type="GO" id="GO:0007030">
    <property type="term" value="P:Golgi organization"/>
    <property type="evidence" value="ECO:0007669"/>
    <property type="project" value="TreeGrafter"/>
</dbReference>
<evidence type="ECO:0000256" key="4">
    <source>
        <dbReference type="ARBA" id="ARBA00023121"/>
    </source>
</evidence>
<evidence type="ECO:0000313" key="8">
    <source>
        <dbReference type="Proteomes" id="UP000245884"/>
    </source>
</evidence>
<dbReference type="GO" id="GO:0031985">
    <property type="term" value="C:Golgi cisterna"/>
    <property type="evidence" value="ECO:0007669"/>
    <property type="project" value="TreeGrafter"/>
</dbReference>
<dbReference type="GO" id="GO:0070273">
    <property type="term" value="F:phosphatidylinositol-4-phosphate binding"/>
    <property type="evidence" value="ECO:0007669"/>
    <property type="project" value="InterPro"/>
</dbReference>
<proteinExistence type="inferred from homology"/>
<dbReference type="PANTHER" id="PTHR12704">
    <property type="entry name" value="TRANS-GOLGI PROTEIN GMX33"/>
    <property type="match status" value="1"/>
</dbReference>
<gene>
    <name evidence="7" type="ORF">BDZ90DRAFT_229077</name>
</gene>
<protein>
    <submittedName>
        <fullName evidence="7">GPP34-domain-containing protein</fullName>
    </submittedName>
</protein>
<dbReference type="InterPro" id="IPR038261">
    <property type="entry name" value="GPP34-like_sf"/>
</dbReference>
<dbReference type="Proteomes" id="UP000245884">
    <property type="component" value="Unassembled WGS sequence"/>
</dbReference>
<dbReference type="GO" id="GO:0005802">
    <property type="term" value="C:trans-Golgi network"/>
    <property type="evidence" value="ECO:0007669"/>
    <property type="project" value="TreeGrafter"/>
</dbReference>
<dbReference type="STRING" id="1569628.A0A316UYH7"/>
<feature type="compositionally biased region" description="Low complexity" evidence="6">
    <location>
        <begin position="30"/>
        <end position="64"/>
    </location>
</feature>
<organism evidence="7 8">
    <name type="scientific">Jaminaea rosea</name>
    <dbReference type="NCBI Taxonomy" id="1569628"/>
    <lineage>
        <taxon>Eukaryota</taxon>
        <taxon>Fungi</taxon>
        <taxon>Dikarya</taxon>
        <taxon>Basidiomycota</taxon>
        <taxon>Ustilaginomycotina</taxon>
        <taxon>Exobasidiomycetes</taxon>
        <taxon>Microstromatales</taxon>
        <taxon>Microstromatales incertae sedis</taxon>
        <taxon>Jaminaea</taxon>
    </lineage>
</organism>
<feature type="region of interest" description="Disordered" evidence="6">
    <location>
        <begin position="1"/>
        <end position="87"/>
    </location>
</feature>
<evidence type="ECO:0000256" key="2">
    <source>
        <dbReference type="ARBA" id="ARBA00007284"/>
    </source>
</evidence>
<keyword evidence="5" id="KW-0472">Membrane</keyword>
<evidence type="ECO:0000256" key="1">
    <source>
        <dbReference type="ARBA" id="ARBA00004255"/>
    </source>
</evidence>
<evidence type="ECO:0000256" key="6">
    <source>
        <dbReference type="SAM" id="MobiDB-lite"/>
    </source>
</evidence>
<dbReference type="GO" id="GO:0006890">
    <property type="term" value="P:retrograde vesicle-mediated transport, Golgi to endoplasmic reticulum"/>
    <property type="evidence" value="ECO:0007669"/>
    <property type="project" value="TreeGrafter"/>
</dbReference>
<dbReference type="PANTHER" id="PTHR12704:SF2">
    <property type="entry name" value="GOLGI PHOSPHOPROTEIN 3 HOMOLOG SAURON"/>
    <property type="match status" value="1"/>
</dbReference>
<feature type="compositionally biased region" description="Gly residues" evidence="6">
    <location>
        <begin position="397"/>
        <end position="411"/>
    </location>
</feature>
<feature type="compositionally biased region" description="Basic and acidic residues" evidence="6">
    <location>
        <begin position="72"/>
        <end position="87"/>
    </location>
</feature>
<dbReference type="GeneID" id="37026724"/>
<name>A0A316UYH7_9BASI</name>
<dbReference type="GO" id="GO:0000139">
    <property type="term" value="C:Golgi membrane"/>
    <property type="evidence" value="ECO:0007669"/>
    <property type="project" value="UniProtKB-SubCell"/>
</dbReference>
<feature type="region of interest" description="Disordered" evidence="6">
    <location>
        <begin position="388"/>
        <end position="411"/>
    </location>
</feature>
<reference evidence="7 8" key="1">
    <citation type="journal article" date="2018" name="Mol. Biol. Evol.">
        <title>Broad Genomic Sampling Reveals a Smut Pathogenic Ancestry of the Fungal Clade Ustilaginomycotina.</title>
        <authorList>
            <person name="Kijpornyongpan T."/>
            <person name="Mondo S.J."/>
            <person name="Barry K."/>
            <person name="Sandor L."/>
            <person name="Lee J."/>
            <person name="Lipzen A."/>
            <person name="Pangilinan J."/>
            <person name="LaButti K."/>
            <person name="Hainaut M."/>
            <person name="Henrissat B."/>
            <person name="Grigoriev I.V."/>
            <person name="Spatafora J.W."/>
            <person name="Aime M.C."/>
        </authorList>
    </citation>
    <scope>NUCLEOTIDE SEQUENCE [LARGE SCALE GENOMIC DNA]</scope>
    <source>
        <strain evidence="7 8">MCA 5214</strain>
    </source>
</reference>